<dbReference type="NCBIfam" id="TIGR01460">
    <property type="entry name" value="HAD-SF-IIA"/>
    <property type="match status" value="1"/>
</dbReference>
<evidence type="ECO:0000313" key="2">
    <source>
        <dbReference type="Proteomes" id="UP000574761"/>
    </source>
</evidence>
<name>A0A7W6DBB1_9HYPH</name>
<dbReference type="CDD" id="cd07525">
    <property type="entry name" value="HAD_like"/>
    <property type="match status" value="1"/>
</dbReference>
<keyword evidence="1" id="KW-0378">Hydrolase</keyword>
<dbReference type="InterPro" id="IPR006357">
    <property type="entry name" value="HAD-SF_hydro_IIA"/>
</dbReference>
<dbReference type="Gene3D" id="3.40.50.1000">
    <property type="entry name" value="HAD superfamily/HAD-like"/>
    <property type="match status" value="2"/>
</dbReference>
<keyword evidence="2" id="KW-1185">Reference proteome</keyword>
<dbReference type="Pfam" id="PF13344">
    <property type="entry name" value="Hydrolase_6"/>
    <property type="match status" value="1"/>
</dbReference>
<dbReference type="InterPro" id="IPR036412">
    <property type="entry name" value="HAD-like_sf"/>
</dbReference>
<dbReference type="NCBIfam" id="TIGR01459">
    <property type="entry name" value="HAD-SF-IIA-hyp4"/>
    <property type="match status" value="1"/>
</dbReference>
<dbReference type="EMBL" id="JACIEE010000002">
    <property type="protein sequence ID" value="MBB3975764.1"/>
    <property type="molecule type" value="Genomic_DNA"/>
</dbReference>
<dbReference type="Pfam" id="PF13242">
    <property type="entry name" value="Hydrolase_like"/>
    <property type="match status" value="1"/>
</dbReference>
<dbReference type="InterPro" id="IPR023214">
    <property type="entry name" value="HAD_sf"/>
</dbReference>
<dbReference type="RefSeq" id="WP_183799827.1">
    <property type="nucleotide sequence ID" value="NZ_JACIEE010000002.1"/>
</dbReference>
<dbReference type="PANTHER" id="PTHR19288">
    <property type="entry name" value="4-NITROPHENYLPHOSPHATASE-RELATED"/>
    <property type="match status" value="1"/>
</dbReference>
<proteinExistence type="predicted"/>
<comment type="caution">
    <text evidence="1">The sequence shown here is derived from an EMBL/GenBank/DDBJ whole genome shotgun (WGS) entry which is preliminary data.</text>
</comment>
<protein>
    <submittedName>
        <fullName evidence="1">HAD superfamily hydrolase (TIGR01450 family)</fullName>
    </submittedName>
</protein>
<dbReference type="GO" id="GO:0016791">
    <property type="term" value="F:phosphatase activity"/>
    <property type="evidence" value="ECO:0007669"/>
    <property type="project" value="TreeGrafter"/>
</dbReference>
<accession>A0A7W6DBB1</accession>
<organism evidence="1 2">
    <name type="scientific">Mycoplana azooxidifex</name>
    <dbReference type="NCBI Taxonomy" id="1636188"/>
    <lineage>
        <taxon>Bacteria</taxon>
        <taxon>Pseudomonadati</taxon>
        <taxon>Pseudomonadota</taxon>
        <taxon>Alphaproteobacteria</taxon>
        <taxon>Hyphomicrobiales</taxon>
        <taxon>Rhizobiaceae</taxon>
        <taxon>Mycoplana</taxon>
    </lineage>
</organism>
<reference evidence="1 2" key="1">
    <citation type="submission" date="2020-08" db="EMBL/GenBank/DDBJ databases">
        <title>Genomic Encyclopedia of Type Strains, Phase IV (KMG-IV): sequencing the most valuable type-strain genomes for metagenomic binning, comparative biology and taxonomic classification.</title>
        <authorList>
            <person name="Goeker M."/>
        </authorList>
    </citation>
    <scope>NUCLEOTIDE SEQUENCE [LARGE SCALE GENOMIC DNA]</scope>
    <source>
        <strain evidence="1 2">DSM 100211</strain>
    </source>
</reference>
<dbReference type="SUPFAM" id="SSF56784">
    <property type="entry name" value="HAD-like"/>
    <property type="match status" value="1"/>
</dbReference>
<sequence length="282" mass="30662">MAKRIQSFSEITEHYDVVLCDVWGVLHNGVESFQEASRALASARRAGLTVVLITNSPRPYPGVKVQIRDLGVLDEAYDRIVTSGDVTRALIASGPDRIYFIGAEKDVALLEGLGVEAVSAGEAGIVVCAGLRNDESETAEDYRGELEVLSRRHLPFICANPDLVVERGHRLIPCAGALAKLYDDLGGSTLIAGKPHRPIYDKSLEEARDVRGAFDLSRVIAIGDGMPTDVRGAQAYGLDVLYVSGGIHAQEYVVDGQTDEAALRAFLEREQASAKWWMPRLQ</sequence>
<dbReference type="AlphaFoldDB" id="A0A7W6DBB1"/>
<dbReference type="Proteomes" id="UP000574761">
    <property type="component" value="Unassembled WGS sequence"/>
</dbReference>
<gene>
    <name evidence="1" type="ORF">GGQ64_000951</name>
</gene>
<dbReference type="GO" id="GO:0005737">
    <property type="term" value="C:cytoplasm"/>
    <property type="evidence" value="ECO:0007669"/>
    <property type="project" value="TreeGrafter"/>
</dbReference>
<dbReference type="PANTHER" id="PTHR19288:SF90">
    <property type="entry name" value="OS08G0542600 PROTEIN"/>
    <property type="match status" value="1"/>
</dbReference>
<dbReference type="InterPro" id="IPR006356">
    <property type="entry name" value="HAD-SF_hydro_IIA_hyp3"/>
</dbReference>
<evidence type="ECO:0000313" key="1">
    <source>
        <dbReference type="EMBL" id="MBB3975764.1"/>
    </source>
</evidence>